<keyword evidence="1" id="KW-0812">Transmembrane</keyword>
<comment type="caution">
    <text evidence="2">The sequence shown here is derived from an EMBL/GenBank/DDBJ whole genome shotgun (WGS) entry which is preliminary data.</text>
</comment>
<sequence length="385" mass="44207">MKKHILPYIAIIMILGSLFSCAYFNDSDNKVIQLACDTTNEHPAPLLSTLISKIEYIPLETNDTTLGDYWDAVVTDKYIVTATSTGCHVFLRKNGAFIRTIGMKGDQGALGYSSFTSPLYVINNRVLLKRNKELILFSVEDGTLLRKITMEEEEERHTYDDMIPLNDTTMIIYSHNQTGENEYNLQIRTFSGEVLKTVPASNRFERIDKTARVSFNNECVFYNYGSNIYMREFTCDTIYKIDASMNLIPYYSLELGDKLPPANSREEWKSYYLRFGKIIETKRYLILSETGVTSSDARFGFIYDKVSGETKYLNHIKDGIGFTNDLDGFINFWPIKSRGNETQEIWQMIQAEDLLQQASSKQTEYPFLESIHEEDNPIIIIGTTI</sequence>
<dbReference type="RefSeq" id="WP_005822380.1">
    <property type="nucleotide sequence ID" value="NZ_JAGJHH010000008.1"/>
</dbReference>
<gene>
    <name evidence="2" type="ORF">DXA27_16305</name>
</gene>
<proteinExistence type="predicted"/>
<protein>
    <submittedName>
        <fullName evidence="2">6-bladed beta-propeller</fullName>
    </submittedName>
</protein>
<evidence type="ECO:0000313" key="3">
    <source>
        <dbReference type="Proteomes" id="UP000284614"/>
    </source>
</evidence>
<dbReference type="AlphaFoldDB" id="A0A413JV24"/>
<evidence type="ECO:0000256" key="1">
    <source>
        <dbReference type="SAM" id="Phobius"/>
    </source>
</evidence>
<evidence type="ECO:0000313" key="2">
    <source>
        <dbReference type="EMBL" id="RGY66903.1"/>
    </source>
</evidence>
<feature type="transmembrane region" description="Helical" evidence="1">
    <location>
        <begin position="5"/>
        <end position="25"/>
    </location>
</feature>
<dbReference type="PROSITE" id="PS51257">
    <property type="entry name" value="PROKAR_LIPOPROTEIN"/>
    <property type="match status" value="1"/>
</dbReference>
<reference evidence="2 3" key="1">
    <citation type="submission" date="2018-08" db="EMBL/GenBank/DDBJ databases">
        <title>A genome reference for cultivated species of the human gut microbiota.</title>
        <authorList>
            <person name="Zou Y."/>
            <person name="Xue W."/>
            <person name="Luo G."/>
        </authorList>
    </citation>
    <scope>NUCLEOTIDE SEQUENCE [LARGE SCALE GENOMIC DNA]</scope>
    <source>
        <strain evidence="2 3">OF01-1</strain>
    </source>
</reference>
<dbReference type="EMBL" id="QSDG01000016">
    <property type="protein sequence ID" value="RGY66903.1"/>
    <property type="molecule type" value="Genomic_DNA"/>
</dbReference>
<organism evidence="2 3">
    <name type="scientific">Bacteroides fragilis</name>
    <dbReference type="NCBI Taxonomy" id="817"/>
    <lineage>
        <taxon>Bacteria</taxon>
        <taxon>Pseudomonadati</taxon>
        <taxon>Bacteroidota</taxon>
        <taxon>Bacteroidia</taxon>
        <taxon>Bacteroidales</taxon>
        <taxon>Bacteroidaceae</taxon>
        <taxon>Bacteroides</taxon>
    </lineage>
</organism>
<name>A0A413JV24_BACFG</name>
<keyword evidence="1" id="KW-1133">Transmembrane helix</keyword>
<keyword evidence="1" id="KW-0472">Membrane</keyword>
<dbReference type="Proteomes" id="UP000284614">
    <property type="component" value="Unassembled WGS sequence"/>
</dbReference>
<dbReference type="Pfam" id="PF17170">
    <property type="entry name" value="DUF5128"/>
    <property type="match status" value="1"/>
</dbReference>
<accession>A0A413JV24</accession>